<name>A0A0E9NCU8_SAICN</name>
<reference evidence="2 3" key="2">
    <citation type="journal article" date="2014" name="J. Gen. Appl. Microbiol.">
        <title>The early diverging ascomycetous budding yeast Saitoella complicata has three histone deacetylases belonging to the Clr6, Hos2, and Rpd3 lineages.</title>
        <authorList>
            <person name="Nishida H."/>
            <person name="Matsumoto T."/>
            <person name="Kondo S."/>
            <person name="Hamamoto M."/>
            <person name="Yoshikawa H."/>
        </authorList>
    </citation>
    <scope>NUCLEOTIDE SEQUENCE [LARGE SCALE GENOMIC DNA]</scope>
    <source>
        <strain evidence="2 3">NRRL Y-17804</strain>
    </source>
</reference>
<evidence type="ECO:0000313" key="2">
    <source>
        <dbReference type="EMBL" id="GAO47240.1"/>
    </source>
</evidence>
<dbReference type="Proteomes" id="UP000033140">
    <property type="component" value="Unassembled WGS sequence"/>
</dbReference>
<comment type="caution">
    <text evidence="2">The sequence shown here is derived from an EMBL/GenBank/DDBJ whole genome shotgun (WGS) entry which is preliminary data.</text>
</comment>
<organism evidence="2 3">
    <name type="scientific">Saitoella complicata (strain BCRC 22490 / CBS 7301 / JCM 7358 / NBRC 10748 / NRRL Y-17804)</name>
    <dbReference type="NCBI Taxonomy" id="698492"/>
    <lineage>
        <taxon>Eukaryota</taxon>
        <taxon>Fungi</taxon>
        <taxon>Dikarya</taxon>
        <taxon>Ascomycota</taxon>
        <taxon>Taphrinomycotina</taxon>
        <taxon>Taphrinomycotina incertae sedis</taxon>
        <taxon>Saitoella</taxon>
    </lineage>
</organism>
<dbReference type="EMBL" id="BACD03000008">
    <property type="protein sequence ID" value="GAO47240.1"/>
    <property type="molecule type" value="Genomic_DNA"/>
</dbReference>
<gene>
    <name evidence="2" type="ORF">G7K_1450-t1</name>
</gene>
<sequence length="412" mass="45945">MFPFCNEEIRRGLNDVIDKVFMTPPATRPTTALSPSAFGIDVQFHPYRRRQVSTGVGPSAACERPITPPWTRPQKRAKGTSTRFVPHEEIHQPGLLSPSRHSQTASIKPYSRLELEIMDLGITPAHTPCPNTSRPSTPSTSLSTRYDTIFEPRPATPYVVNPLSVLASVADAERFRTEKDIINDFPVKRDDDVEGAEDVLMEGIMYSSSPLTFLSDELEGLVEPVMIRRIEAPKMRRSLYFECQPDEQKGKVRLNTPQPEDIDHGYVAVEGESHCAFPWLSSPPAAPWERREDVPISPATSHKTSNHAADFQIYEDREEYEGGFTEYEGCGGGETCIFNNENCAIHLPSHDFRAASSSPCPVREEDGGSEDDERGEEDVMGEGGVCDVCGWELGVWKPEPRKSVETCCSRGW</sequence>
<evidence type="ECO:0000313" key="3">
    <source>
        <dbReference type="Proteomes" id="UP000033140"/>
    </source>
</evidence>
<reference evidence="2 3" key="3">
    <citation type="journal article" date="2015" name="Genome Announc.">
        <title>Draft Genome Sequence of the Archiascomycetous Yeast Saitoella complicata.</title>
        <authorList>
            <person name="Yamauchi K."/>
            <person name="Kondo S."/>
            <person name="Hamamoto M."/>
            <person name="Takahashi Y."/>
            <person name="Ogura Y."/>
            <person name="Hayashi T."/>
            <person name="Nishida H."/>
        </authorList>
    </citation>
    <scope>NUCLEOTIDE SEQUENCE [LARGE SCALE GENOMIC DNA]</scope>
    <source>
        <strain evidence="2 3">NRRL Y-17804</strain>
    </source>
</reference>
<feature type="region of interest" description="Disordered" evidence="1">
    <location>
        <begin position="354"/>
        <end position="380"/>
    </location>
</feature>
<accession>A0A0E9NCU8</accession>
<keyword evidence="3" id="KW-1185">Reference proteome</keyword>
<evidence type="ECO:0000256" key="1">
    <source>
        <dbReference type="SAM" id="MobiDB-lite"/>
    </source>
</evidence>
<protein>
    <submittedName>
        <fullName evidence="2">Uncharacterized protein</fullName>
    </submittedName>
</protein>
<feature type="compositionally biased region" description="Acidic residues" evidence="1">
    <location>
        <begin position="367"/>
        <end position="380"/>
    </location>
</feature>
<dbReference type="AlphaFoldDB" id="A0A0E9NCU8"/>
<dbReference type="RefSeq" id="XP_019022607.1">
    <property type="nucleotide sequence ID" value="XM_019167857.1"/>
</dbReference>
<proteinExistence type="predicted"/>
<reference evidence="2 3" key="1">
    <citation type="journal article" date="2011" name="J. Gen. Appl. Microbiol.">
        <title>Draft genome sequencing of the enigmatic yeast Saitoella complicata.</title>
        <authorList>
            <person name="Nishida H."/>
            <person name="Hamamoto M."/>
            <person name="Sugiyama J."/>
        </authorList>
    </citation>
    <scope>NUCLEOTIDE SEQUENCE [LARGE SCALE GENOMIC DNA]</scope>
    <source>
        <strain evidence="2 3">NRRL Y-17804</strain>
    </source>
</reference>
<feature type="region of interest" description="Disordered" evidence="1">
    <location>
        <begin position="55"/>
        <end position="82"/>
    </location>
</feature>